<dbReference type="RefSeq" id="XP_005844656.1">
    <property type="nucleotide sequence ID" value="XM_005844594.1"/>
</dbReference>
<reference evidence="1 2" key="1">
    <citation type="journal article" date="2010" name="Plant Cell">
        <title>The Chlorella variabilis NC64A genome reveals adaptation to photosymbiosis, coevolution with viruses, and cryptic sex.</title>
        <authorList>
            <person name="Blanc G."/>
            <person name="Duncan G."/>
            <person name="Agarkova I."/>
            <person name="Borodovsky M."/>
            <person name="Gurnon J."/>
            <person name="Kuo A."/>
            <person name="Lindquist E."/>
            <person name="Lucas S."/>
            <person name="Pangilinan J."/>
            <person name="Polle J."/>
            <person name="Salamov A."/>
            <person name="Terry A."/>
            <person name="Yamada T."/>
            <person name="Dunigan D.D."/>
            <person name="Grigoriev I.V."/>
            <person name="Claverie J.M."/>
            <person name="Van Etten J.L."/>
        </authorList>
    </citation>
    <scope>NUCLEOTIDE SEQUENCE [LARGE SCALE GENOMIC DNA]</scope>
    <source>
        <strain evidence="1 2">NC64A</strain>
    </source>
</reference>
<sequence length="477" mass="51112">MAGEEPSGPRSLVLTAQDRAIVVSRLARAVLRFQDSFLCSEGSPAGLLCQASGMAVWLPEVVEDNQIVLKTKGLPFCVAGMGDLLALFRCISCRFAFGTNAAGSSGPFFRSGPRLHGMRACLGLSFADRRLEAQYVRQLDAAQAPADCAYSALCVVMAAVLVSQALEQADLHLIESALAAMFWMSLPLVVCLSSRSLYISYRSLWLCAWLLPAWWFMCQAAAAYSPHMQPAAPPLMPPPQPPEAGAWHHALSAATQRCRPAAQLIVRTSMLPLLWSNLGARQVFRRHWPLQAACLAIAASFNGRRCSWLLVRLPGVAAAAGRFSGDARKMSRLLTPQLLPMVAAQLREAGWRLGAGSGGTCSTHTADSSGSCAVAPPASTAAAAAGQGSQSEAPRQQLAACLEVLLFARLLLCYVAPCLALWHSELSSRRHFLDACSERSARSERLPRMPAFHLAWLAPLAVATCWQAAEAAVALGY</sequence>
<evidence type="ECO:0000313" key="2">
    <source>
        <dbReference type="Proteomes" id="UP000008141"/>
    </source>
</evidence>
<dbReference type="InParanoid" id="E1ZN84"/>
<evidence type="ECO:0000313" key="1">
    <source>
        <dbReference type="EMBL" id="EFN52554.1"/>
    </source>
</evidence>
<proteinExistence type="predicted"/>
<dbReference type="GeneID" id="17352075"/>
<dbReference type="Proteomes" id="UP000008141">
    <property type="component" value="Unassembled WGS sequence"/>
</dbReference>
<name>E1ZN84_CHLVA</name>
<accession>E1ZN84</accession>
<dbReference type="OrthoDB" id="6270329at2759"/>
<dbReference type="AlphaFoldDB" id="E1ZN84"/>
<keyword evidence="2" id="KW-1185">Reference proteome</keyword>
<protein>
    <submittedName>
        <fullName evidence="1">Uncharacterized protein</fullName>
    </submittedName>
</protein>
<gene>
    <name evidence="1" type="ORF">CHLNCDRAFT_138533</name>
</gene>
<dbReference type="EMBL" id="GL433855">
    <property type="protein sequence ID" value="EFN52554.1"/>
    <property type="molecule type" value="Genomic_DNA"/>
</dbReference>
<organism evidence="2">
    <name type="scientific">Chlorella variabilis</name>
    <name type="common">Green alga</name>
    <dbReference type="NCBI Taxonomy" id="554065"/>
    <lineage>
        <taxon>Eukaryota</taxon>
        <taxon>Viridiplantae</taxon>
        <taxon>Chlorophyta</taxon>
        <taxon>core chlorophytes</taxon>
        <taxon>Trebouxiophyceae</taxon>
        <taxon>Chlorellales</taxon>
        <taxon>Chlorellaceae</taxon>
        <taxon>Chlorella clade</taxon>
        <taxon>Chlorella</taxon>
    </lineage>
</organism>
<dbReference type="KEGG" id="cvr:CHLNCDRAFT_138533"/>